<organism evidence="2 3">
    <name type="scientific">Cucurbita argyrosperma subsp. sororia</name>
    <dbReference type="NCBI Taxonomy" id="37648"/>
    <lineage>
        <taxon>Eukaryota</taxon>
        <taxon>Viridiplantae</taxon>
        <taxon>Streptophyta</taxon>
        <taxon>Embryophyta</taxon>
        <taxon>Tracheophyta</taxon>
        <taxon>Spermatophyta</taxon>
        <taxon>Magnoliopsida</taxon>
        <taxon>eudicotyledons</taxon>
        <taxon>Gunneridae</taxon>
        <taxon>Pentapetalae</taxon>
        <taxon>rosids</taxon>
        <taxon>fabids</taxon>
        <taxon>Cucurbitales</taxon>
        <taxon>Cucurbitaceae</taxon>
        <taxon>Cucurbiteae</taxon>
        <taxon>Cucurbita</taxon>
    </lineage>
</organism>
<sequence length="72" mass="8202">MAARPRRWSETARFSFYGTAFFSTLLSWILRMEPMGEGGWENKGRRQSHPLKREGIGMAVDHSLEAAEEDSA</sequence>
<evidence type="ECO:0000313" key="3">
    <source>
        <dbReference type="Proteomes" id="UP000685013"/>
    </source>
</evidence>
<gene>
    <name evidence="2" type="ORF">SDJN03_04538</name>
</gene>
<proteinExistence type="predicted"/>
<dbReference type="EMBL" id="JAGKQH010000003">
    <property type="protein sequence ID" value="KAG6603929.1"/>
    <property type="molecule type" value="Genomic_DNA"/>
</dbReference>
<evidence type="ECO:0000256" key="1">
    <source>
        <dbReference type="SAM" id="Phobius"/>
    </source>
</evidence>
<feature type="transmembrane region" description="Helical" evidence="1">
    <location>
        <begin position="12"/>
        <end position="30"/>
    </location>
</feature>
<accession>A0AAV6NVR1</accession>
<keyword evidence="1" id="KW-1133">Transmembrane helix</keyword>
<keyword evidence="1" id="KW-0472">Membrane</keyword>
<feature type="non-terminal residue" evidence="2">
    <location>
        <position position="1"/>
    </location>
</feature>
<reference evidence="2 3" key="1">
    <citation type="journal article" date="2021" name="Hortic Res">
        <title>The domestication of Cucurbita argyrosperma as revealed by the genome of its wild relative.</title>
        <authorList>
            <person name="Barrera-Redondo J."/>
            <person name="Sanchez-de la Vega G."/>
            <person name="Aguirre-Liguori J.A."/>
            <person name="Castellanos-Morales G."/>
            <person name="Gutierrez-Guerrero Y.T."/>
            <person name="Aguirre-Dugua X."/>
            <person name="Aguirre-Planter E."/>
            <person name="Tenaillon M.I."/>
            <person name="Lira-Saade R."/>
            <person name="Eguiarte L.E."/>
        </authorList>
    </citation>
    <scope>NUCLEOTIDE SEQUENCE [LARGE SCALE GENOMIC DNA]</scope>
    <source>
        <strain evidence="2">JBR-2021</strain>
    </source>
</reference>
<keyword evidence="1" id="KW-0812">Transmembrane</keyword>
<dbReference type="Proteomes" id="UP000685013">
    <property type="component" value="Chromosome 3"/>
</dbReference>
<comment type="caution">
    <text evidence="2">The sequence shown here is derived from an EMBL/GenBank/DDBJ whole genome shotgun (WGS) entry which is preliminary data.</text>
</comment>
<dbReference type="AlphaFoldDB" id="A0AAV6NVR1"/>
<evidence type="ECO:0000313" key="2">
    <source>
        <dbReference type="EMBL" id="KAG6603929.1"/>
    </source>
</evidence>
<protein>
    <submittedName>
        <fullName evidence="2">Uncharacterized protein</fullName>
    </submittedName>
</protein>
<keyword evidence="3" id="KW-1185">Reference proteome</keyword>
<name>A0AAV6NVR1_9ROSI</name>